<gene>
    <name evidence="4" type="ORF">ACFFQA_13280</name>
</gene>
<keyword evidence="1 4" id="KW-0808">Transferase</keyword>
<organism evidence="4 5">
    <name type="scientific">Allokutzneria oryzae</name>
    <dbReference type="NCBI Taxonomy" id="1378989"/>
    <lineage>
        <taxon>Bacteria</taxon>
        <taxon>Bacillati</taxon>
        <taxon>Actinomycetota</taxon>
        <taxon>Actinomycetes</taxon>
        <taxon>Pseudonocardiales</taxon>
        <taxon>Pseudonocardiaceae</taxon>
        <taxon>Allokutzneria</taxon>
    </lineage>
</organism>
<evidence type="ECO:0000256" key="2">
    <source>
        <dbReference type="ARBA" id="ARBA00023315"/>
    </source>
</evidence>
<evidence type="ECO:0000259" key="3">
    <source>
        <dbReference type="PROSITE" id="PS51186"/>
    </source>
</evidence>
<dbReference type="RefSeq" id="WP_377852107.1">
    <property type="nucleotide sequence ID" value="NZ_JBHLZU010000010.1"/>
</dbReference>
<keyword evidence="2 4" id="KW-0012">Acyltransferase</keyword>
<dbReference type="EMBL" id="JBHLZU010000010">
    <property type="protein sequence ID" value="MFB9904909.1"/>
    <property type="molecule type" value="Genomic_DNA"/>
</dbReference>
<dbReference type="SUPFAM" id="SSF55729">
    <property type="entry name" value="Acyl-CoA N-acyltransferases (Nat)"/>
    <property type="match status" value="1"/>
</dbReference>
<dbReference type="Proteomes" id="UP001589693">
    <property type="component" value="Unassembled WGS sequence"/>
</dbReference>
<dbReference type="Pfam" id="PF00583">
    <property type="entry name" value="Acetyltransf_1"/>
    <property type="match status" value="1"/>
</dbReference>
<dbReference type="GO" id="GO:0016746">
    <property type="term" value="F:acyltransferase activity"/>
    <property type="evidence" value="ECO:0007669"/>
    <property type="project" value="UniProtKB-KW"/>
</dbReference>
<dbReference type="InterPro" id="IPR000182">
    <property type="entry name" value="GNAT_dom"/>
</dbReference>
<dbReference type="Gene3D" id="3.40.630.30">
    <property type="match status" value="1"/>
</dbReference>
<comment type="caution">
    <text evidence="4">The sequence shown here is derived from an EMBL/GenBank/DDBJ whole genome shotgun (WGS) entry which is preliminary data.</text>
</comment>
<protein>
    <submittedName>
        <fullName evidence="4">GNAT family N-acetyltransferase</fullName>
        <ecNumber evidence="4">2.3.-.-</ecNumber>
    </submittedName>
</protein>
<evidence type="ECO:0000313" key="5">
    <source>
        <dbReference type="Proteomes" id="UP001589693"/>
    </source>
</evidence>
<evidence type="ECO:0000256" key="1">
    <source>
        <dbReference type="ARBA" id="ARBA00022679"/>
    </source>
</evidence>
<keyword evidence="5" id="KW-1185">Reference proteome</keyword>
<name>A0ABV5ZY38_9PSEU</name>
<dbReference type="InterPro" id="IPR016181">
    <property type="entry name" value="Acyl_CoA_acyltransferase"/>
</dbReference>
<accession>A0ABV5ZY38</accession>
<dbReference type="InterPro" id="IPR050832">
    <property type="entry name" value="Bact_Acetyltransf"/>
</dbReference>
<reference evidence="4 5" key="1">
    <citation type="submission" date="2024-09" db="EMBL/GenBank/DDBJ databases">
        <authorList>
            <person name="Sun Q."/>
            <person name="Mori K."/>
        </authorList>
    </citation>
    <scope>NUCLEOTIDE SEQUENCE [LARGE SCALE GENOMIC DNA]</scope>
    <source>
        <strain evidence="4 5">TBRC 7907</strain>
    </source>
</reference>
<dbReference type="PANTHER" id="PTHR43877">
    <property type="entry name" value="AMINOALKYLPHOSPHONATE N-ACETYLTRANSFERASE-RELATED-RELATED"/>
    <property type="match status" value="1"/>
</dbReference>
<evidence type="ECO:0000313" key="4">
    <source>
        <dbReference type="EMBL" id="MFB9904909.1"/>
    </source>
</evidence>
<sequence length="147" mass="16767">MGVIEVRPLGPQDRARWETLARGYKKFYETVESDESYERTWQRLLKGDELHGFAALLNGKVVGIAHFLFHAAVWTDGSCYLQDLYVDEAARGEGVARALIGRVAQVARDRGVPRLYWQTKQDNATARTLYDKVARFRGFVVYDLPLS</sequence>
<dbReference type="PROSITE" id="PS51186">
    <property type="entry name" value="GNAT"/>
    <property type="match status" value="1"/>
</dbReference>
<feature type="domain" description="N-acetyltransferase" evidence="3">
    <location>
        <begin position="4"/>
        <end position="147"/>
    </location>
</feature>
<dbReference type="CDD" id="cd04301">
    <property type="entry name" value="NAT_SF"/>
    <property type="match status" value="1"/>
</dbReference>
<dbReference type="EC" id="2.3.-.-" evidence="4"/>
<proteinExistence type="predicted"/>